<dbReference type="EMBL" id="BEGY01000005">
    <property type="protein sequence ID" value="GAX73959.1"/>
    <property type="molecule type" value="Genomic_DNA"/>
</dbReference>
<dbReference type="PANTHER" id="PTHR23108:SF0">
    <property type="entry name" value="METHYLTRANSFERASE-LIKE PROTEIN 22"/>
    <property type="match status" value="1"/>
</dbReference>
<sequence length="500" mass="55677">MSGNELVLSDVHLHLKHASKRNSSHSTFFRLEYSVHEPVLKRLKGTHSSVQQMDKDGDFILNRPRKPLNLVKEICIQHTGATALHDVGLQVWRGECLLCDYLVHEYRTSNLSHARTFIEIGGGTSMASIVAGMVLAQEAFPPQCQSSLNLQHVETEAMMTTTDHIFHIFCTDHLVASLEASLINLQHNMGPAQLRAVDNFKTFPRVRSNKFPLKESMSRSVLRSEGAENEQECRPVDIPARKDSSKVQFHARKLDWLDFTSVHDSESAEAAVRALLTAEFQEVAGIRSENHEVAEINSDVDTHVQQDESPFNWSREDLIILKDLDLILAGDVVYEETLTEAMLKAVYALLSHVQAAQDQNVKSKHTAVAERCKPPPRCVMAMEKRICFTLRDMECRAPAFDHFVSMVEVCGEGGPCCRAAEAGSVVQGLVSESSPASCDSGQVENVAGPDVGCIKGVEHGPKLLCGRRLIVDAIPQYLKGYERGTDLELWELFLPKKQIM</sequence>
<gene>
    <name evidence="1" type="ORF">CEUSTIGMA_g1409.t1</name>
</gene>
<dbReference type="GO" id="GO:0005634">
    <property type="term" value="C:nucleus"/>
    <property type="evidence" value="ECO:0007669"/>
    <property type="project" value="TreeGrafter"/>
</dbReference>
<dbReference type="InterPro" id="IPR038899">
    <property type="entry name" value="METTL22"/>
</dbReference>
<comment type="caution">
    <text evidence="1">The sequence shown here is derived from an EMBL/GenBank/DDBJ whole genome shotgun (WGS) entry which is preliminary data.</text>
</comment>
<dbReference type="Gene3D" id="3.40.50.150">
    <property type="entry name" value="Vaccinia Virus protein VP39"/>
    <property type="match status" value="1"/>
</dbReference>
<dbReference type="PANTHER" id="PTHR23108">
    <property type="entry name" value="METHYLTRANSFERASE-RELATED"/>
    <property type="match status" value="1"/>
</dbReference>
<keyword evidence="2" id="KW-1185">Reference proteome</keyword>
<accession>A0A250WTA4</accession>
<dbReference type="InterPro" id="IPR029063">
    <property type="entry name" value="SAM-dependent_MTases_sf"/>
</dbReference>
<organism evidence="1 2">
    <name type="scientific">Chlamydomonas eustigma</name>
    <dbReference type="NCBI Taxonomy" id="1157962"/>
    <lineage>
        <taxon>Eukaryota</taxon>
        <taxon>Viridiplantae</taxon>
        <taxon>Chlorophyta</taxon>
        <taxon>core chlorophytes</taxon>
        <taxon>Chlorophyceae</taxon>
        <taxon>CS clade</taxon>
        <taxon>Chlamydomonadales</taxon>
        <taxon>Chlamydomonadaceae</taxon>
        <taxon>Chlamydomonas</taxon>
    </lineage>
</organism>
<reference evidence="1 2" key="1">
    <citation type="submission" date="2017-08" db="EMBL/GenBank/DDBJ databases">
        <title>Acidophilic green algal genome provides insights into adaptation to an acidic environment.</title>
        <authorList>
            <person name="Hirooka S."/>
            <person name="Hirose Y."/>
            <person name="Kanesaki Y."/>
            <person name="Higuchi S."/>
            <person name="Fujiwara T."/>
            <person name="Onuma R."/>
            <person name="Era A."/>
            <person name="Ohbayashi R."/>
            <person name="Uzuka A."/>
            <person name="Nozaki H."/>
            <person name="Yoshikawa H."/>
            <person name="Miyagishima S.Y."/>
        </authorList>
    </citation>
    <scope>NUCLEOTIDE SEQUENCE [LARGE SCALE GENOMIC DNA]</scope>
    <source>
        <strain evidence="1 2">NIES-2499</strain>
    </source>
</reference>
<protein>
    <submittedName>
        <fullName evidence="1">Uncharacterized protein</fullName>
    </submittedName>
</protein>
<proteinExistence type="predicted"/>
<name>A0A250WTA4_9CHLO</name>
<dbReference type="Proteomes" id="UP000232323">
    <property type="component" value="Unassembled WGS sequence"/>
</dbReference>
<dbReference type="OrthoDB" id="552976at2759"/>
<dbReference type="STRING" id="1157962.A0A250WTA4"/>
<dbReference type="GO" id="GO:0008276">
    <property type="term" value="F:protein methyltransferase activity"/>
    <property type="evidence" value="ECO:0007669"/>
    <property type="project" value="InterPro"/>
</dbReference>
<evidence type="ECO:0000313" key="1">
    <source>
        <dbReference type="EMBL" id="GAX73959.1"/>
    </source>
</evidence>
<evidence type="ECO:0000313" key="2">
    <source>
        <dbReference type="Proteomes" id="UP000232323"/>
    </source>
</evidence>
<dbReference type="AlphaFoldDB" id="A0A250WTA4"/>